<evidence type="ECO:0000313" key="1">
    <source>
        <dbReference type="EMBL" id="KRM90584.1"/>
    </source>
</evidence>
<accession>A0A0R2CG08</accession>
<protein>
    <submittedName>
        <fullName evidence="1">Uncharacterized protein</fullName>
    </submittedName>
</protein>
<dbReference type="AlphaFoldDB" id="A0A0R2CG08"/>
<dbReference type="EMBL" id="AYZI01000008">
    <property type="protein sequence ID" value="KRM90584.1"/>
    <property type="molecule type" value="Genomic_DNA"/>
</dbReference>
<dbReference type="RefSeq" id="WP_054690061.1">
    <property type="nucleotide sequence ID" value="NZ_AYZI01000008.1"/>
</dbReference>
<dbReference type="Proteomes" id="UP000051586">
    <property type="component" value="Unassembled WGS sequence"/>
</dbReference>
<proteinExistence type="predicted"/>
<organism evidence="1 2">
    <name type="scientific">Fructilactobacillus florum DSM 22689 = JCM 16035</name>
    <dbReference type="NCBI Taxonomy" id="1423745"/>
    <lineage>
        <taxon>Bacteria</taxon>
        <taxon>Bacillati</taxon>
        <taxon>Bacillota</taxon>
        <taxon>Bacilli</taxon>
        <taxon>Lactobacillales</taxon>
        <taxon>Lactobacillaceae</taxon>
        <taxon>Fructilactobacillus</taxon>
    </lineage>
</organism>
<sequence length="91" mass="10019">MINVDPIIDQELLDKAKKAAERKLVEFAGTGALRMANGKDKMGENTIKSLVRGRKSKISQLRGHINSAIKGKFAKSVAREAKKQADKLDEI</sequence>
<comment type="caution">
    <text evidence="1">The sequence shown here is derived from an EMBL/GenBank/DDBJ whole genome shotgun (WGS) entry which is preliminary data.</text>
</comment>
<name>A0A0R2CG08_9LACO</name>
<evidence type="ECO:0000313" key="2">
    <source>
        <dbReference type="Proteomes" id="UP000051586"/>
    </source>
</evidence>
<reference evidence="1 2" key="1">
    <citation type="journal article" date="2015" name="Genome Announc.">
        <title>Expanding the biotechnology potential of lactobacilli through comparative genomics of 213 strains and associated genera.</title>
        <authorList>
            <person name="Sun Z."/>
            <person name="Harris H.M."/>
            <person name="McCann A."/>
            <person name="Guo C."/>
            <person name="Argimon S."/>
            <person name="Zhang W."/>
            <person name="Yang X."/>
            <person name="Jeffery I.B."/>
            <person name="Cooney J.C."/>
            <person name="Kagawa T.F."/>
            <person name="Liu W."/>
            <person name="Song Y."/>
            <person name="Salvetti E."/>
            <person name="Wrobel A."/>
            <person name="Rasinkangas P."/>
            <person name="Parkhill J."/>
            <person name="Rea M.C."/>
            <person name="O'Sullivan O."/>
            <person name="Ritari J."/>
            <person name="Douillard F.P."/>
            <person name="Paul Ross R."/>
            <person name="Yang R."/>
            <person name="Briner A.E."/>
            <person name="Felis G.E."/>
            <person name="de Vos W.M."/>
            <person name="Barrangou R."/>
            <person name="Klaenhammer T.R."/>
            <person name="Caufield P.W."/>
            <person name="Cui Y."/>
            <person name="Zhang H."/>
            <person name="O'Toole P.W."/>
        </authorList>
    </citation>
    <scope>NUCLEOTIDE SEQUENCE [LARGE SCALE GENOMIC DNA]</scope>
    <source>
        <strain evidence="1 2">DSM 22689</strain>
    </source>
</reference>
<gene>
    <name evidence="1" type="ORF">FC87_GL001271</name>
</gene>
<dbReference type="PATRIC" id="fig|1423745.4.peg.1337"/>
<dbReference type="STRING" id="1423745.GCA_001311215_00668"/>